<dbReference type="RefSeq" id="WP_239165022.1">
    <property type="nucleotide sequence ID" value="NZ_BOMS01000162.1"/>
</dbReference>
<organism evidence="2 3">
    <name type="scientific">Actinoplanes palleronii</name>
    <dbReference type="NCBI Taxonomy" id="113570"/>
    <lineage>
        <taxon>Bacteria</taxon>
        <taxon>Bacillati</taxon>
        <taxon>Actinomycetota</taxon>
        <taxon>Actinomycetes</taxon>
        <taxon>Micromonosporales</taxon>
        <taxon>Micromonosporaceae</taxon>
        <taxon>Actinoplanes</taxon>
    </lineage>
</organism>
<evidence type="ECO:0000259" key="1">
    <source>
        <dbReference type="Pfam" id="PF01590"/>
    </source>
</evidence>
<keyword evidence="3" id="KW-1185">Reference proteome</keyword>
<comment type="caution">
    <text evidence="2">The sequence shown here is derived from an EMBL/GenBank/DDBJ whole genome shotgun (WGS) entry which is preliminary data.</text>
</comment>
<dbReference type="PANTHER" id="PTHR43102:SF2">
    <property type="entry name" value="GAF DOMAIN-CONTAINING PROTEIN"/>
    <property type="match status" value="1"/>
</dbReference>
<sequence>MSDTDLLARMHVLAGLDLDNPALRQRLDEITARTAGRLGLPISLVSFVLDTAQLLGGTYGVEGWIAAAGGTPVEWSFCANAVESGRPYVVPDTSVDPLQSVNPLAFVDGFGSYAGVPLIVDGTILGAHCVIGTAAHEFTDADLAELRTSADEIATVLQGYRRDGH</sequence>
<proteinExistence type="predicted"/>
<evidence type="ECO:0000313" key="2">
    <source>
        <dbReference type="EMBL" id="GIE73010.1"/>
    </source>
</evidence>
<feature type="domain" description="GAF" evidence="1">
    <location>
        <begin position="23"/>
        <end position="156"/>
    </location>
</feature>
<dbReference type="InterPro" id="IPR003018">
    <property type="entry name" value="GAF"/>
</dbReference>
<evidence type="ECO:0000313" key="3">
    <source>
        <dbReference type="Proteomes" id="UP000624709"/>
    </source>
</evidence>
<dbReference type="PANTHER" id="PTHR43102">
    <property type="entry name" value="SLR1143 PROTEIN"/>
    <property type="match status" value="1"/>
</dbReference>
<gene>
    <name evidence="2" type="ORF">Apa02nite_091180</name>
</gene>
<name>A0ABQ4BQS1_9ACTN</name>
<dbReference type="Proteomes" id="UP000624709">
    <property type="component" value="Unassembled WGS sequence"/>
</dbReference>
<reference evidence="2 3" key="1">
    <citation type="submission" date="2021-01" db="EMBL/GenBank/DDBJ databases">
        <title>Whole genome shotgun sequence of Actinoplanes palleronii NBRC 14916.</title>
        <authorList>
            <person name="Komaki H."/>
            <person name="Tamura T."/>
        </authorList>
    </citation>
    <scope>NUCLEOTIDE SEQUENCE [LARGE SCALE GENOMIC DNA]</scope>
    <source>
        <strain evidence="2 3">NBRC 14916</strain>
    </source>
</reference>
<dbReference type="SUPFAM" id="SSF55781">
    <property type="entry name" value="GAF domain-like"/>
    <property type="match status" value="1"/>
</dbReference>
<dbReference type="InterPro" id="IPR029016">
    <property type="entry name" value="GAF-like_dom_sf"/>
</dbReference>
<protein>
    <recommendedName>
        <fullName evidence="1">GAF domain-containing protein</fullName>
    </recommendedName>
</protein>
<dbReference type="EMBL" id="BOMS01000162">
    <property type="protein sequence ID" value="GIE73010.1"/>
    <property type="molecule type" value="Genomic_DNA"/>
</dbReference>
<accession>A0ABQ4BQS1</accession>
<dbReference type="Pfam" id="PF01590">
    <property type="entry name" value="GAF"/>
    <property type="match status" value="1"/>
</dbReference>
<dbReference type="Gene3D" id="3.30.450.40">
    <property type="match status" value="1"/>
</dbReference>